<sequence length="484" mass="52746">MNGQRPAPRGVELHLTLDEGGGLTQQIYDQIRRAILNGRLPGDARMSSSRELARSLGVARNTVAAAFDHLVAEGYLQARPGVGTFVSAEADRAALSPDRTASPLTPVPLWRNGAFEVPVLNRDPPAYDFRTGMPDDARFPYPAWRRHVDAVVRRSSRAAEYADPSGPGVLRAAIARHLGVSRGLNIVADDLVVTNGVQQAVALLAQVLVEPGDVVAVEDPGYPLARRAFEAARATVVPVPVDEQGIVVDRLPPQAAAVYVTPAHQYPLGVRMSLARRTALLEWAREADAAIIEDDYDTDFRYGARPIDPLHVLDHADRVVYVGSFSKSILPTLRVGYCSAPPALLDALRRARFVADWHGPTATQLALASFIDEGRLAAHIRRMRREYERRHDRITTVLDSDFRPHLRPIPTAAGLHLAAWCEDASHDTIAGWQAACETEGVRFQSIGDFALGTVDPGIMLGFGRIPFDRIDDGLHRLRAAIGSG</sequence>
<dbReference type="GO" id="GO:0003700">
    <property type="term" value="F:DNA-binding transcription factor activity"/>
    <property type="evidence" value="ECO:0007669"/>
    <property type="project" value="InterPro"/>
</dbReference>
<dbReference type="Gene3D" id="1.10.10.10">
    <property type="entry name" value="Winged helix-like DNA-binding domain superfamily/Winged helix DNA-binding domain"/>
    <property type="match status" value="1"/>
</dbReference>
<keyword evidence="5" id="KW-0804">Transcription</keyword>
<dbReference type="GO" id="GO:0008483">
    <property type="term" value="F:transaminase activity"/>
    <property type="evidence" value="ECO:0007669"/>
    <property type="project" value="UniProtKB-KW"/>
</dbReference>
<gene>
    <name evidence="7" type="ORF">L0C25_22080</name>
</gene>
<dbReference type="SMART" id="SM00345">
    <property type="entry name" value="HTH_GNTR"/>
    <property type="match status" value="1"/>
</dbReference>
<dbReference type="PRINTS" id="PR00035">
    <property type="entry name" value="HTHGNTR"/>
</dbReference>
<name>A0AA46THZ7_9ACTN</name>
<reference evidence="7" key="1">
    <citation type="submission" date="2022-01" db="EMBL/GenBank/DDBJ databases">
        <title>Nocardioidaceae gen. sp. A5X3R13.</title>
        <authorList>
            <person name="Lopez Marin M.A."/>
            <person name="Uhlik O."/>
        </authorList>
    </citation>
    <scope>NUCLEOTIDE SEQUENCE</scope>
    <source>
        <strain evidence="7">A5X3R13</strain>
    </source>
</reference>
<dbReference type="InterPro" id="IPR036390">
    <property type="entry name" value="WH_DNA-bd_sf"/>
</dbReference>
<dbReference type="InterPro" id="IPR036388">
    <property type="entry name" value="WH-like_DNA-bd_sf"/>
</dbReference>
<dbReference type="SUPFAM" id="SSF46785">
    <property type="entry name" value="Winged helix' DNA-binding domain"/>
    <property type="match status" value="1"/>
</dbReference>
<keyword evidence="8" id="KW-1185">Reference proteome</keyword>
<dbReference type="SUPFAM" id="SSF53383">
    <property type="entry name" value="PLP-dependent transferases"/>
    <property type="match status" value="1"/>
</dbReference>
<feature type="domain" description="HTH gntR-type" evidence="6">
    <location>
        <begin position="21"/>
        <end position="89"/>
    </location>
</feature>
<proteinExistence type="inferred from homology"/>
<keyword evidence="7" id="KW-0032">Aminotransferase</keyword>
<dbReference type="EMBL" id="CP094970">
    <property type="protein sequence ID" value="UYM05177.1"/>
    <property type="molecule type" value="Genomic_DNA"/>
</dbReference>
<comment type="similarity">
    <text evidence="1">In the C-terminal section; belongs to the class-I pyridoxal-phosphate-dependent aminotransferase family.</text>
</comment>
<evidence type="ECO:0000256" key="5">
    <source>
        <dbReference type="ARBA" id="ARBA00023163"/>
    </source>
</evidence>
<dbReference type="PANTHER" id="PTHR46577:SF1">
    <property type="entry name" value="HTH-TYPE TRANSCRIPTIONAL REGULATORY PROTEIN GABR"/>
    <property type="match status" value="1"/>
</dbReference>
<evidence type="ECO:0000256" key="2">
    <source>
        <dbReference type="ARBA" id="ARBA00022898"/>
    </source>
</evidence>
<evidence type="ECO:0000256" key="1">
    <source>
        <dbReference type="ARBA" id="ARBA00005384"/>
    </source>
</evidence>
<dbReference type="Pfam" id="PF00392">
    <property type="entry name" value="GntR"/>
    <property type="match status" value="1"/>
</dbReference>
<dbReference type="PANTHER" id="PTHR46577">
    <property type="entry name" value="HTH-TYPE TRANSCRIPTIONAL REGULATORY PROTEIN GABR"/>
    <property type="match status" value="1"/>
</dbReference>
<dbReference type="RefSeq" id="WP_271633961.1">
    <property type="nucleotide sequence ID" value="NZ_CP094970.1"/>
</dbReference>
<dbReference type="CDD" id="cd07377">
    <property type="entry name" value="WHTH_GntR"/>
    <property type="match status" value="1"/>
</dbReference>
<dbReference type="GO" id="GO:0003677">
    <property type="term" value="F:DNA binding"/>
    <property type="evidence" value="ECO:0007669"/>
    <property type="project" value="UniProtKB-KW"/>
</dbReference>
<dbReference type="InterPro" id="IPR051446">
    <property type="entry name" value="HTH_trans_reg/aminotransferase"/>
</dbReference>
<evidence type="ECO:0000313" key="8">
    <source>
        <dbReference type="Proteomes" id="UP001164390"/>
    </source>
</evidence>
<accession>A0AA46THZ7</accession>
<keyword evidence="2" id="KW-0663">Pyridoxal phosphate</keyword>
<evidence type="ECO:0000256" key="3">
    <source>
        <dbReference type="ARBA" id="ARBA00023015"/>
    </source>
</evidence>
<dbReference type="GO" id="GO:0030170">
    <property type="term" value="F:pyridoxal phosphate binding"/>
    <property type="evidence" value="ECO:0007669"/>
    <property type="project" value="InterPro"/>
</dbReference>
<keyword evidence="7" id="KW-0808">Transferase</keyword>
<keyword evidence="4" id="KW-0238">DNA-binding</keyword>
<evidence type="ECO:0000259" key="6">
    <source>
        <dbReference type="PROSITE" id="PS50949"/>
    </source>
</evidence>
<dbReference type="CDD" id="cd00609">
    <property type="entry name" value="AAT_like"/>
    <property type="match status" value="1"/>
</dbReference>
<dbReference type="InterPro" id="IPR015421">
    <property type="entry name" value="PyrdxlP-dep_Trfase_major"/>
</dbReference>
<dbReference type="Pfam" id="PF00155">
    <property type="entry name" value="Aminotran_1_2"/>
    <property type="match status" value="1"/>
</dbReference>
<dbReference type="AlphaFoldDB" id="A0AA46THZ7"/>
<dbReference type="InterPro" id="IPR015424">
    <property type="entry name" value="PyrdxlP-dep_Trfase"/>
</dbReference>
<dbReference type="InterPro" id="IPR000524">
    <property type="entry name" value="Tscrpt_reg_HTH_GntR"/>
</dbReference>
<protein>
    <submittedName>
        <fullName evidence="7">PLP-dependent aminotransferase family protein</fullName>
    </submittedName>
</protein>
<evidence type="ECO:0000256" key="4">
    <source>
        <dbReference type="ARBA" id="ARBA00023125"/>
    </source>
</evidence>
<organism evidence="7 8">
    <name type="scientific">Solicola gregarius</name>
    <dbReference type="NCBI Taxonomy" id="2908642"/>
    <lineage>
        <taxon>Bacteria</taxon>
        <taxon>Bacillati</taxon>
        <taxon>Actinomycetota</taxon>
        <taxon>Actinomycetes</taxon>
        <taxon>Propionibacteriales</taxon>
        <taxon>Nocardioidaceae</taxon>
        <taxon>Solicola</taxon>
    </lineage>
</organism>
<dbReference type="InterPro" id="IPR004839">
    <property type="entry name" value="Aminotransferase_I/II_large"/>
</dbReference>
<dbReference type="KEGG" id="sgrg:L0C25_22080"/>
<keyword evidence="3" id="KW-0805">Transcription regulation</keyword>
<dbReference type="Proteomes" id="UP001164390">
    <property type="component" value="Chromosome"/>
</dbReference>
<evidence type="ECO:0000313" key="7">
    <source>
        <dbReference type="EMBL" id="UYM05177.1"/>
    </source>
</evidence>
<dbReference type="PROSITE" id="PS50949">
    <property type="entry name" value="HTH_GNTR"/>
    <property type="match status" value="1"/>
</dbReference>
<dbReference type="Gene3D" id="3.40.640.10">
    <property type="entry name" value="Type I PLP-dependent aspartate aminotransferase-like (Major domain)"/>
    <property type="match status" value="1"/>
</dbReference>